<dbReference type="GO" id="GO:0043565">
    <property type="term" value="F:sequence-specific DNA binding"/>
    <property type="evidence" value="ECO:0007669"/>
    <property type="project" value="InterPro"/>
</dbReference>
<evidence type="ECO:0000256" key="5">
    <source>
        <dbReference type="ARBA" id="ARBA00023125"/>
    </source>
</evidence>
<name>V7ATC1_PHAVU</name>
<dbReference type="Gramene" id="ESW08819">
    <property type="protein sequence ID" value="ESW08819"/>
    <property type="gene ID" value="PHAVU_009G077500g"/>
</dbReference>
<feature type="domain" description="GATA-type" evidence="8">
    <location>
        <begin position="92"/>
        <end position="124"/>
    </location>
</feature>
<reference evidence="10" key="1">
    <citation type="journal article" date="2014" name="Nat. Genet.">
        <title>A reference genome for common bean and genome-wide analysis of dual domestications.</title>
        <authorList>
            <person name="Schmutz J."/>
            <person name="McClean P.E."/>
            <person name="Mamidi S."/>
            <person name="Wu G.A."/>
            <person name="Cannon S.B."/>
            <person name="Grimwood J."/>
            <person name="Jenkins J."/>
            <person name="Shu S."/>
            <person name="Song Q."/>
            <person name="Chavarro C."/>
            <person name="Torres-Torres M."/>
            <person name="Geffroy V."/>
            <person name="Moghaddam S.M."/>
            <person name="Gao D."/>
            <person name="Abernathy B."/>
            <person name="Barry K."/>
            <person name="Blair M."/>
            <person name="Brick M.A."/>
            <person name="Chovatia M."/>
            <person name="Gepts P."/>
            <person name="Goodstein D.M."/>
            <person name="Gonzales M."/>
            <person name="Hellsten U."/>
            <person name="Hyten D.L."/>
            <person name="Jia G."/>
            <person name="Kelly J.D."/>
            <person name="Kudrna D."/>
            <person name="Lee R."/>
            <person name="Richard M.M."/>
            <person name="Miklas P.N."/>
            <person name="Osorno J.M."/>
            <person name="Rodrigues J."/>
            <person name="Thareau V."/>
            <person name="Urrea C.A."/>
            <person name="Wang M."/>
            <person name="Yu Y."/>
            <person name="Zhang M."/>
            <person name="Wing R.A."/>
            <person name="Cregan P.B."/>
            <person name="Rokhsar D.S."/>
            <person name="Jackson S.A."/>
        </authorList>
    </citation>
    <scope>NUCLEOTIDE SEQUENCE [LARGE SCALE GENOMIC DNA]</scope>
    <source>
        <strain evidence="10">cv. G19833</strain>
    </source>
</reference>
<keyword evidence="2 7" id="KW-0863">Zinc-finger</keyword>
<dbReference type="Gene3D" id="3.30.50.10">
    <property type="entry name" value="Erythroid Transcription Factor GATA-1, subunit A"/>
    <property type="match status" value="1"/>
</dbReference>
<dbReference type="InterPro" id="IPR013088">
    <property type="entry name" value="Znf_NHR/GATA"/>
</dbReference>
<dbReference type="InterPro" id="IPR000679">
    <property type="entry name" value="Znf_GATA"/>
</dbReference>
<dbReference type="Proteomes" id="UP000000226">
    <property type="component" value="Chromosome 9"/>
</dbReference>
<evidence type="ECO:0000313" key="9">
    <source>
        <dbReference type="EMBL" id="ESW08819.1"/>
    </source>
</evidence>
<proteinExistence type="predicted"/>
<dbReference type="PANTHER" id="PTHR47255">
    <property type="entry name" value="GATA TRANSCRIPTION FACTOR 22-RELATED"/>
    <property type="match status" value="1"/>
</dbReference>
<keyword evidence="1" id="KW-0479">Metal-binding</keyword>
<dbReference type="OrthoDB" id="2162994at2759"/>
<evidence type="ECO:0000256" key="4">
    <source>
        <dbReference type="ARBA" id="ARBA00023015"/>
    </source>
</evidence>
<evidence type="ECO:0000259" key="8">
    <source>
        <dbReference type="PROSITE" id="PS50114"/>
    </source>
</evidence>
<keyword evidence="6" id="KW-0804">Transcription</keyword>
<keyword evidence="3" id="KW-0862">Zinc</keyword>
<keyword evidence="10" id="KW-1185">Reference proteome</keyword>
<dbReference type="PANTHER" id="PTHR47255:SF13">
    <property type="entry name" value="GATA-TYPE DOMAIN-CONTAINING PROTEIN"/>
    <property type="match status" value="1"/>
</dbReference>
<sequence length="225" mass="24914">DGKFVFHGGSLDNQQVCIASSTQPKSVMADPISRACGHHDLSFNKIENQENKRGNYDQYEKWLSSNVRFTRKMMSPPSTNSDLATNKFDIIRVCADCNTTSTPLWRSGPNGPKSLCNACGIRQRKAKRAMAEAANGFAPSTSVDAKSRVRSHKEKKCRTNHSARFKNKCKTATSGAARGTLSEEDLKDFAIGLRDDSDLKQVFPMDEVAQAALLLMDLSRAFLYL</sequence>
<dbReference type="PROSITE" id="PS00344">
    <property type="entry name" value="GATA_ZN_FINGER_1"/>
    <property type="match status" value="1"/>
</dbReference>
<dbReference type="GO" id="GO:0008270">
    <property type="term" value="F:zinc ion binding"/>
    <property type="evidence" value="ECO:0007669"/>
    <property type="project" value="UniProtKB-KW"/>
</dbReference>
<keyword evidence="5" id="KW-0238">DNA-binding</keyword>
<accession>V7ATC1</accession>
<dbReference type="SUPFAM" id="SSF57716">
    <property type="entry name" value="Glucocorticoid receptor-like (DNA-binding domain)"/>
    <property type="match status" value="1"/>
</dbReference>
<evidence type="ECO:0000256" key="2">
    <source>
        <dbReference type="ARBA" id="ARBA00022771"/>
    </source>
</evidence>
<protein>
    <recommendedName>
        <fullName evidence="8">GATA-type domain-containing protein</fullName>
    </recommendedName>
</protein>
<evidence type="ECO:0000256" key="7">
    <source>
        <dbReference type="PROSITE-ProRule" id="PRU00094"/>
    </source>
</evidence>
<dbReference type="GO" id="GO:0006355">
    <property type="term" value="P:regulation of DNA-templated transcription"/>
    <property type="evidence" value="ECO:0007669"/>
    <property type="project" value="InterPro"/>
</dbReference>
<evidence type="ECO:0000313" key="10">
    <source>
        <dbReference type="Proteomes" id="UP000000226"/>
    </source>
</evidence>
<dbReference type="EMBL" id="CM002296">
    <property type="protein sequence ID" value="ESW08819.1"/>
    <property type="molecule type" value="Genomic_DNA"/>
</dbReference>
<dbReference type="SMART" id="SM00401">
    <property type="entry name" value="ZnF_GATA"/>
    <property type="match status" value="1"/>
</dbReference>
<dbReference type="PROSITE" id="PS50114">
    <property type="entry name" value="GATA_ZN_FINGER_2"/>
    <property type="match status" value="1"/>
</dbReference>
<evidence type="ECO:0000256" key="6">
    <source>
        <dbReference type="ARBA" id="ARBA00023163"/>
    </source>
</evidence>
<organism evidence="9 10">
    <name type="scientific">Phaseolus vulgaris</name>
    <name type="common">Kidney bean</name>
    <name type="synonym">French bean</name>
    <dbReference type="NCBI Taxonomy" id="3885"/>
    <lineage>
        <taxon>Eukaryota</taxon>
        <taxon>Viridiplantae</taxon>
        <taxon>Streptophyta</taxon>
        <taxon>Embryophyta</taxon>
        <taxon>Tracheophyta</taxon>
        <taxon>Spermatophyta</taxon>
        <taxon>Magnoliopsida</taxon>
        <taxon>eudicotyledons</taxon>
        <taxon>Gunneridae</taxon>
        <taxon>Pentapetalae</taxon>
        <taxon>rosids</taxon>
        <taxon>fabids</taxon>
        <taxon>Fabales</taxon>
        <taxon>Fabaceae</taxon>
        <taxon>Papilionoideae</taxon>
        <taxon>50 kb inversion clade</taxon>
        <taxon>NPAAA clade</taxon>
        <taxon>indigoferoid/millettioid clade</taxon>
        <taxon>Phaseoleae</taxon>
        <taxon>Phaseolus</taxon>
    </lineage>
</organism>
<keyword evidence="4" id="KW-0805">Transcription regulation</keyword>
<dbReference type="OMA" id="WMSSTAR"/>
<feature type="non-terminal residue" evidence="9">
    <location>
        <position position="1"/>
    </location>
</feature>
<dbReference type="AlphaFoldDB" id="V7ATC1"/>
<dbReference type="CDD" id="cd00202">
    <property type="entry name" value="ZnF_GATA"/>
    <property type="match status" value="1"/>
</dbReference>
<dbReference type="eggNOG" id="KOG1601">
    <property type="taxonomic scope" value="Eukaryota"/>
</dbReference>
<dbReference type="InterPro" id="IPR052138">
    <property type="entry name" value="GATA_ZnFinger_Domain"/>
</dbReference>
<evidence type="ECO:0000256" key="3">
    <source>
        <dbReference type="ARBA" id="ARBA00022833"/>
    </source>
</evidence>
<gene>
    <name evidence="9" type="ORF">PHAVU_009G077500g</name>
</gene>
<dbReference type="Pfam" id="PF00320">
    <property type="entry name" value="GATA"/>
    <property type="match status" value="1"/>
</dbReference>
<evidence type="ECO:0000256" key="1">
    <source>
        <dbReference type="ARBA" id="ARBA00022723"/>
    </source>
</evidence>